<keyword evidence="1" id="KW-0175">Coiled coil</keyword>
<dbReference type="RefSeq" id="WP_075905076.1">
    <property type="nucleotide sequence ID" value="NZ_MKZS01000001.1"/>
</dbReference>
<name>A0A1U7N9V7_9CYAN</name>
<feature type="coiled-coil region" evidence="1">
    <location>
        <begin position="16"/>
        <end position="43"/>
    </location>
</feature>
<protein>
    <submittedName>
        <fullName evidence="3">Uncharacterized protein</fullName>
    </submittedName>
</protein>
<dbReference type="Proteomes" id="UP000186657">
    <property type="component" value="Unassembled WGS sequence"/>
</dbReference>
<evidence type="ECO:0000256" key="1">
    <source>
        <dbReference type="SAM" id="Coils"/>
    </source>
</evidence>
<gene>
    <name evidence="3" type="ORF">BJP37_30605</name>
</gene>
<feature type="transmembrane region" description="Helical" evidence="2">
    <location>
        <begin position="62"/>
        <end position="85"/>
    </location>
</feature>
<keyword evidence="2" id="KW-0812">Transmembrane</keyword>
<dbReference type="AlphaFoldDB" id="A0A1U7N9V7"/>
<dbReference type="Pfam" id="PF10779">
    <property type="entry name" value="XhlA"/>
    <property type="match status" value="1"/>
</dbReference>
<keyword evidence="4" id="KW-1185">Reference proteome</keyword>
<organism evidence="3 4">
    <name type="scientific">Moorena bouillonii PNG</name>
    <dbReference type="NCBI Taxonomy" id="568701"/>
    <lineage>
        <taxon>Bacteria</taxon>
        <taxon>Bacillati</taxon>
        <taxon>Cyanobacteriota</taxon>
        <taxon>Cyanophyceae</taxon>
        <taxon>Coleofasciculales</taxon>
        <taxon>Coleofasciculaceae</taxon>
        <taxon>Moorena</taxon>
    </lineage>
</organism>
<sequence length="89" mass="9738">MSETPIKITYSLEEVLKDIKGKLDSLQKDVNTINETLRKIESKQNAIATDFKELNGSSKAQIWTLIGILITAVGGFVVCVGRFVISGNP</sequence>
<accession>A0A1U7N9V7</accession>
<comment type="caution">
    <text evidence="3">The sequence shown here is derived from an EMBL/GenBank/DDBJ whole genome shotgun (WGS) entry which is preliminary data.</text>
</comment>
<keyword evidence="2" id="KW-0472">Membrane</keyword>
<reference evidence="3 4" key="1">
    <citation type="submission" date="2016-10" db="EMBL/GenBank/DDBJ databases">
        <title>Comparative genomics uncovers the prolific and rare metabolic potential of the cyanobacterial genus Moorea.</title>
        <authorList>
            <person name="Leao T."/>
            <person name="Castelao G."/>
            <person name="Korobeynikov A."/>
            <person name="Monroe E.A."/>
            <person name="Podell S."/>
            <person name="Glukhov E."/>
            <person name="Allen E."/>
            <person name="Gerwick W.H."/>
            <person name="Gerwick L."/>
        </authorList>
    </citation>
    <scope>NUCLEOTIDE SEQUENCE [LARGE SCALE GENOMIC DNA]</scope>
    <source>
        <strain evidence="3 4">PNG5-198</strain>
    </source>
</reference>
<proteinExistence type="predicted"/>
<evidence type="ECO:0000313" key="3">
    <source>
        <dbReference type="EMBL" id="OLT62737.1"/>
    </source>
</evidence>
<dbReference type="InterPro" id="IPR019715">
    <property type="entry name" value="Haemolysin_XhlA"/>
</dbReference>
<keyword evidence="2" id="KW-1133">Transmembrane helix</keyword>
<dbReference type="EMBL" id="MKZS01000001">
    <property type="protein sequence ID" value="OLT62737.1"/>
    <property type="molecule type" value="Genomic_DNA"/>
</dbReference>
<evidence type="ECO:0000313" key="4">
    <source>
        <dbReference type="Proteomes" id="UP000186657"/>
    </source>
</evidence>
<evidence type="ECO:0000256" key="2">
    <source>
        <dbReference type="SAM" id="Phobius"/>
    </source>
</evidence>